<protein>
    <submittedName>
        <fullName evidence="1">Uncharacterized protein</fullName>
    </submittedName>
</protein>
<gene>
    <name evidence="1" type="ORF">ACFOY7_12700</name>
</gene>
<name>A0ABV8X0Y6_9BACI</name>
<keyword evidence="2" id="KW-1185">Reference proteome</keyword>
<proteinExistence type="predicted"/>
<dbReference type="Proteomes" id="UP001595882">
    <property type="component" value="Unassembled WGS sequence"/>
</dbReference>
<sequence length="52" mass="6392">MEKIIEPFHEQSKLGRYFLTVFLSYITCRKIRKLEEKRTLLKEIYESNARKL</sequence>
<comment type="caution">
    <text evidence="1">The sequence shown here is derived from an EMBL/GenBank/DDBJ whole genome shotgun (WGS) entry which is preliminary data.</text>
</comment>
<dbReference type="EMBL" id="JBHSDT010000008">
    <property type="protein sequence ID" value="MFC4403929.1"/>
    <property type="molecule type" value="Genomic_DNA"/>
</dbReference>
<accession>A0ABV8X0Y6</accession>
<evidence type="ECO:0000313" key="2">
    <source>
        <dbReference type="Proteomes" id="UP001595882"/>
    </source>
</evidence>
<reference evidence="2" key="1">
    <citation type="journal article" date="2019" name="Int. J. Syst. Evol. Microbiol.">
        <title>The Global Catalogue of Microorganisms (GCM) 10K type strain sequencing project: providing services to taxonomists for standard genome sequencing and annotation.</title>
        <authorList>
            <consortium name="The Broad Institute Genomics Platform"/>
            <consortium name="The Broad Institute Genome Sequencing Center for Infectious Disease"/>
            <person name="Wu L."/>
            <person name="Ma J."/>
        </authorList>
    </citation>
    <scope>NUCLEOTIDE SEQUENCE [LARGE SCALE GENOMIC DNA]</scope>
    <source>
        <strain evidence="2">CCUG 37865</strain>
    </source>
</reference>
<dbReference type="RefSeq" id="WP_390252465.1">
    <property type="nucleotide sequence ID" value="NZ_JBHSDT010000008.1"/>
</dbReference>
<organism evidence="1 2">
    <name type="scientific">Gracilibacillus xinjiangensis</name>
    <dbReference type="NCBI Taxonomy" id="1193282"/>
    <lineage>
        <taxon>Bacteria</taxon>
        <taxon>Bacillati</taxon>
        <taxon>Bacillota</taxon>
        <taxon>Bacilli</taxon>
        <taxon>Bacillales</taxon>
        <taxon>Bacillaceae</taxon>
        <taxon>Gracilibacillus</taxon>
    </lineage>
</organism>
<evidence type="ECO:0000313" key="1">
    <source>
        <dbReference type="EMBL" id="MFC4403929.1"/>
    </source>
</evidence>